<dbReference type="OrthoDB" id="2561458at2759"/>
<feature type="transmembrane region" description="Helical" evidence="10">
    <location>
        <begin position="425"/>
        <end position="445"/>
    </location>
</feature>
<reference evidence="12" key="3">
    <citation type="submission" date="2014-01" db="EMBL/GenBank/DDBJ databases">
        <title>Evolution of pathogenesis and genome organization in the Tremellales.</title>
        <authorList>
            <person name="Cuomo C."/>
            <person name="Litvintseva A."/>
            <person name="Heitman J."/>
            <person name="Chen Y."/>
            <person name="Sun S."/>
            <person name="Springer D."/>
            <person name="Dromer F."/>
            <person name="Young S."/>
            <person name="Zeng Q."/>
            <person name="Chapman S."/>
            <person name="Gujja S."/>
            <person name="Saif S."/>
            <person name="Birren B."/>
        </authorList>
    </citation>
    <scope>NUCLEOTIDE SEQUENCE</scope>
    <source>
        <strain evidence="12">CBS 10118</strain>
    </source>
</reference>
<name>A0A1B9GDR1_9TREE</name>
<evidence type="ECO:0000256" key="8">
    <source>
        <dbReference type="ARBA" id="ARBA00052313"/>
    </source>
</evidence>
<keyword evidence="10" id="KW-0999">Mitochondrion inner membrane</keyword>
<dbReference type="InterPro" id="IPR000537">
    <property type="entry name" value="UbiA_prenyltransferase"/>
</dbReference>
<dbReference type="Pfam" id="PF01040">
    <property type="entry name" value="UbiA"/>
    <property type="match status" value="1"/>
</dbReference>
<evidence type="ECO:0000256" key="2">
    <source>
        <dbReference type="ARBA" id="ARBA00004292"/>
    </source>
</evidence>
<evidence type="ECO:0000256" key="9">
    <source>
        <dbReference type="ARBA" id="ARBA00058997"/>
    </source>
</evidence>
<reference evidence="13" key="2">
    <citation type="submission" date="2013-07" db="EMBL/GenBank/DDBJ databases">
        <authorList>
            <consortium name="The Broad Institute Genome Sequencing Platform"/>
            <person name="Cuomo C."/>
            <person name="Litvintseva A."/>
            <person name="Chen Y."/>
            <person name="Heitman J."/>
            <person name="Sun S."/>
            <person name="Springer D."/>
            <person name="Dromer F."/>
            <person name="Young S.K."/>
            <person name="Zeng Q."/>
            <person name="Gargeya S."/>
            <person name="Fitzgerald M."/>
            <person name="Abouelleil A."/>
            <person name="Alvarado L."/>
            <person name="Berlin A.M."/>
            <person name="Chapman S.B."/>
            <person name="Dewar J."/>
            <person name="Goldberg J."/>
            <person name="Griggs A."/>
            <person name="Gujja S."/>
            <person name="Hansen M."/>
            <person name="Howarth C."/>
            <person name="Imamovic A."/>
            <person name="Larimer J."/>
            <person name="McCowan C."/>
            <person name="Murphy C."/>
            <person name="Pearson M."/>
            <person name="Priest M."/>
            <person name="Roberts A."/>
            <person name="Saif S."/>
            <person name="Shea T."/>
            <person name="Sykes S."/>
            <person name="Wortman J."/>
            <person name="Nusbaum C."/>
            <person name="Birren B."/>
        </authorList>
    </citation>
    <scope>NUCLEOTIDE SEQUENCE</scope>
    <source>
        <strain evidence="13">CBS 10118</strain>
    </source>
</reference>
<dbReference type="HAMAP" id="MF_01635">
    <property type="entry name" value="UbiA"/>
    <property type="match status" value="1"/>
</dbReference>
<dbReference type="InterPro" id="IPR030470">
    <property type="entry name" value="UbiA_prenylTrfase_CS"/>
</dbReference>
<evidence type="ECO:0000256" key="5">
    <source>
        <dbReference type="ARBA" id="ARBA00022692"/>
    </source>
</evidence>
<comment type="function">
    <text evidence="9 10">Catalyzes the prenylation of para-hydroxybenzoate (PHB) with an all-trans polyprenyl group. Mediates the second step in the final reaction sequence of coenzyme Q (CoQ) biosynthesis, which is the condensation of the polyisoprenoid side chain with PHB, generating the first membrane-bound Q intermediate.</text>
</comment>
<evidence type="ECO:0000256" key="3">
    <source>
        <dbReference type="ARBA" id="ARBA00005985"/>
    </source>
</evidence>
<dbReference type="InterPro" id="IPR039653">
    <property type="entry name" value="Prenyltransferase"/>
</dbReference>
<sequence length="451" mass="49533">MLLITVYRPFGQARNQITRKCWVRYVNNLKFQSIDPSFFLLTIAHRPHSSSGPQLTLPSRMIPSLARCSTARTIHRAFFNPSFASTSSISRPSIRQLTTTRPSLNTHIPSSPSQIAHKDASSPHPSVTSELIHPQTGGSETLPAPKSILDKLPGWAAPAKPYLALTRIDKPIGSLLLFWPCTWSITMASTVLHLPITTPLFYISLFGLGALIMRGAGCTINDMWDAKMDAKVDRTKSRPIAAGDVTQFQALSFLGLQLSAGLAVLTQLNWYSIVLGASSLSLVVLYPFMKRITYYPQVVFGMTFNWGVFLGWSAVAGVTDWTITAPMYLGGIAWGIAYDLIYAHQDKLDDVKAGVKSMALRFPDSSRTVISVLNTTFISMLTLTGHLAGMGPLYYLVSCGATAAHLAWQTITVNFDDRADCWRKFCSNGYITGGLVWLGIAAEYVQNVLMV</sequence>
<dbReference type="AlphaFoldDB" id="A0A1B9GDR1"/>
<comment type="cofactor">
    <cofactor evidence="1 10">
        <name>Mg(2+)</name>
        <dbReference type="ChEBI" id="CHEBI:18420"/>
    </cofactor>
</comment>
<dbReference type="GO" id="GO:0008412">
    <property type="term" value="F:4-hydroxybenzoate polyprenyltransferase activity"/>
    <property type="evidence" value="ECO:0007669"/>
    <property type="project" value="UniProtKB-EC"/>
</dbReference>
<dbReference type="Gene3D" id="1.10.357.140">
    <property type="entry name" value="UbiA prenyltransferase"/>
    <property type="match status" value="1"/>
</dbReference>
<dbReference type="STRING" id="1296100.A0A1B9GDR1"/>
<dbReference type="PANTHER" id="PTHR11048">
    <property type="entry name" value="PRENYLTRANSFERASES"/>
    <property type="match status" value="1"/>
</dbReference>
<dbReference type="UniPathway" id="UPA00232"/>
<gene>
    <name evidence="12" type="ORF">I302_00626</name>
    <name evidence="13" type="ORF">I302_101942</name>
</gene>
<dbReference type="GO" id="GO:0005743">
    <property type="term" value="C:mitochondrial inner membrane"/>
    <property type="evidence" value="ECO:0007669"/>
    <property type="project" value="UniProtKB-SubCell"/>
</dbReference>
<feature type="transmembrane region" description="Helical" evidence="10">
    <location>
        <begin position="295"/>
        <end position="315"/>
    </location>
</feature>
<dbReference type="FunFam" id="1.10.357.140:FF:000003">
    <property type="entry name" value="4-hydroxybenzoate polyprenyltransferase, mitochondrial"/>
    <property type="match status" value="1"/>
</dbReference>
<dbReference type="InterPro" id="IPR006370">
    <property type="entry name" value="HB_polyprenyltransferase-like"/>
</dbReference>
<dbReference type="FunFam" id="1.20.120.1780:FF:000001">
    <property type="entry name" value="4-hydroxybenzoate octaprenyltransferase"/>
    <property type="match status" value="1"/>
</dbReference>
<comment type="catalytic activity">
    <reaction evidence="8 10">
        <text>an all-trans-polyprenyl diphosphate + 4-hydroxybenzoate = a 4-hydroxy-3-(all-trans-polyprenyl)benzoate + diphosphate</text>
        <dbReference type="Rhea" id="RHEA:44504"/>
        <dbReference type="Rhea" id="RHEA-COMP:9514"/>
        <dbReference type="Rhea" id="RHEA-COMP:9564"/>
        <dbReference type="ChEBI" id="CHEBI:17879"/>
        <dbReference type="ChEBI" id="CHEBI:33019"/>
        <dbReference type="ChEBI" id="CHEBI:58914"/>
        <dbReference type="ChEBI" id="CHEBI:78396"/>
        <dbReference type="EC" id="2.5.1.39"/>
    </reaction>
</comment>
<dbReference type="VEuPathDB" id="FungiDB:I302_00626"/>
<keyword evidence="14" id="KW-1185">Reference proteome</keyword>
<dbReference type="EC" id="2.5.1.39" evidence="10"/>
<keyword evidence="10" id="KW-0496">Mitochondrion</keyword>
<keyword evidence="10" id="KW-0414">Isoprene biosynthesis</keyword>
<dbReference type="PANTHER" id="PTHR11048:SF28">
    <property type="entry name" value="4-HYDROXYBENZOATE POLYPRENYLTRANSFERASE, MITOCHONDRIAL"/>
    <property type="match status" value="1"/>
</dbReference>
<dbReference type="CDD" id="cd13959">
    <property type="entry name" value="PT_UbiA_COQ2"/>
    <property type="match status" value="1"/>
</dbReference>
<dbReference type="EMBL" id="KI894018">
    <property type="protein sequence ID" value="OCF29131.1"/>
    <property type="molecule type" value="Genomic_DNA"/>
</dbReference>
<keyword evidence="5 10" id="KW-0812">Transmembrane</keyword>
<accession>A0A1B9GDR1</accession>
<evidence type="ECO:0000256" key="11">
    <source>
        <dbReference type="SAM" id="MobiDB-lite"/>
    </source>
</evidence>
<evidence type="ECO:0000256" key="6">
    <source>
        <dbReference type="ARBA" id="ARBA00022989"/>
    </source>
</evidence>
<keyword evidence="10" id="KW-0831">Ubiquinone biosynthesis</keyword>
<evidence type="ECO:0000256" key="1">
    <source>
        <dbReference type="ARBA" id="ARBA00001946"/>
    </source>
</evidence>
<dbReference type="GO" id="GO:0006744">
    <property type="term" value="P:ubiquinone biosynthetic process"/>
    <property type="evidence" value="ECO:0007669"/>
    <property type="project" value="UniProtKB-UniRule"/>
</dbReference>
<dbReference type="Gene3D" id="1.20.120.1780">
    <property type="entry name" value="UbiA prenyltransferase"/>
    <property type="match status" value="1"/>
</dbReference>
<feature type="transmembrane region" description="Helical" evidence="10">
    <location>
        <begin position="393"/>
        <end position="413"/>
    </location>
</feature>
<comment type="pathway">
    <text evidence="10">Cofactor biosynthesis; ubiquinone biosynthesis.</text>
</comment>
<reference evidence="12" key="1">
    <citation type="submission" date="2013-07" db="EMBL/GenBank/DDBJ databases">
        <title>The Genome Sequence of Cryptococcus bestiolae CBS10118.</title>
        <authorList>
            <consortium name="The Broad Institute Genome Sequencing Platform"/>
            <person name="Cuomo C."/>
            <person name="Litvintseva A."/>
            <person name="Chen Y."/>
            <person name="Heitman J."/>
            <person name="Sun S."/>
            <person name="Springer D."/>
            <person name="Dromer F."/>
            <person name="Young S.K."/>
            <person name="Zeng Q."/>
            <person name="Gargeya S."/>
            <person name="Fitzgerald M."/>
            <person name="Abouelleil A."/>
            <person name="Alvarado L."/>
            <person name="Berlin A.M."/>
            <person name="Chapman S.B."/>
            <person name="Dewar J."/>
            <person name="Goldberg J."/>
            <person name="Griggs A."/>
            <person name="Gujja S."/>
            <person name="Hansen M."/>
            <person name="Howarth C."/>
            <person name="Imamovic A."/>
            <person name="Larimer J."/>
            <person name="McCowan C."/>
            <person name="Murphy C."/>
            <person name="Pearson M."/>
            <person name="Priest M."/>
            <person name="Roberts A."/>
            <person name="Saif S."/>
            <person name="Shea T."/>
            <person name="Sykes S."/>
            <person name="Wortman J."/>
            <person name="Nusbaum C."/>
            <person name="Birren B."/>
        </authorList>
    </citation>
    <scope>NUCLEOTIDE SEQUENCE [LARGE SCALE GENOMIC DNA]</scope>
    <source>
        <strain evidence="12">CBS 10118</strain>
    </source>
</reference>
<feature type="transmembrane region" description="Helical" evidence="10">
    <location>
        <begin position="368"/>
        <end position="387"/>
    </location>
</feature>
<dbReference type="GO" id="GO:0008299">
    <property type="term" value="P:isoprenoid biosynthetic process"/>
    <property type="evidence" value="ECO:0007669"/>
    <property type="project" value="UniProtKB-UniRule"/>
</dbReference>
<evidence type="ECO:0000313" key="12">
    <source>
        <dbReference type="EMBL" id="OCF29131.1"/>
    </source>
</evidence>
<feature type="transmembrane region" description="Helical" evidence="10">
    <location>
        <begin position="270"/>
        <end position="288"/>
    </location>
</feature>
<dbReference type="GeneID" id="30205025"/>
<evidence type="ECO:0000256" key="4">
    <source>
        <dbReference type="ARBA" id="ARBA00022679"/>
    </source>
</evidence>
<dbReference type="EMBL" id="CP144541">
    <property type="protein sequence ID" value="WVW79969.1"/>
    <property type="molecule type" value="Genomic_DNA"/>
</dbReference>
<feature type="compositionally biased region" description="Polar residues" evidence="11">
    <location>
        <begin position="100"/>
        <end position="114"/>
    </location>
</feature>
<organism evidence="12">
    <name type="scientific">Kwoniella bestiolae CBS 10118</name>
    <dbReference type="NCBI Taxonomy" id="1296100"/>
    <lineage>
        <taxon>Eukaryota</taxon>
        <taxon>Fungi</taxon>
        <taxon>Dikarya</taxon>
        <taxon>Basidiomycota</taxon>
        <taxon>Agaricomycotina</taxon>
        <taxon>Tremellomycetes</taxon>
        <taxon>Tremellales</taxon>
        <taxon>Cryptococcaceae</taxon>
        <taxon>Kwoniella</taxon>
    </lineage>
</organism>
<dbReference type="PROSITE" id="PS00943">
    <property type="entry name" value="UBIA"/>
    <property type="match status" value="1"/>
</dbReference>
<dbReference type="KEGG" id="kbi:30205025"/>
<keyword evidence="6 10" id="KW-1133">Transmembrane helix</keyword>
<feature type="transmembrane region" description="Helical" evidence="10">
    <location>
        <begin position="321"/>
        <end position="342"/>
    </location>
</feature>
<dbReference type="Proteomes" id="UP000092730">
    <property type="component" value="Chromosome 1"/>
</dbReference>
<dbReference type="RefSeq" id="XP_019050201.1">
    <property type="nucleotide sequence ID" value="XM_019187323.1"/>
</dbReference>
<dbReference type="InterPro" id="IPR044878">
    <property type="entry name" value="UbiA_sf"/>
</dbReference>
<keyword evidence="4 10" id="KW-0808">Transferase</keyword>
<evidence type="ECO:0000256" key="10">
    <source>
        <dbReference type="HAMAP-Rule" id="MF_03189"/>
    </source>
</evidence>
<proteinExistence type="inferred from homology"/>
<evidence type="ECO:0000313" key="14">
    <source>
        <dbReference type="Proteomes" id="UP000092730"/>
    </source>
</evidence>
<evidence type="ECO:0000256" key="7">
    <source>
        <dbReference type="ARBA" id="ARBA00023136"/>
    </source>
</evidence>
<comment type="similarity">
    <text evidence="3 10">Belongs to the UbiA prenyltransferase family.</text>
</comment>
<evidence type="ECO:0000313" key="13">
    <source>
        <dbReference type="EMBL" id="WVW79969.1"/>
    </source>
</evidence>
<dbReference type="NCBIfam" id="TIGR01474">
    <property type="entry name" value="ubiA_proteo"/>
    <property type="match status" value="1"/>
</dbReference>
<reference evidence="13" key="4">
    <citation type="submission" date="2024-02" db="EMBL/GenBank/DDBJ databases">
        <title>Comparative genomics of Cryptococcus and Kwoniella reveals pathogenesis evolution and contrasting modes of karyotype evolution via chromosome fusion or intercentromeric recombination.</title>
        <authorList>
            <person name="Coelho M.A."/>
            <person name="David-Palma M."/>
            <person name="Shea T."/>
            <person name="Bowers K."/>
            <person name="McGinley-Smith S."/>
            <person name="Mohammad A.W."/>
            <person name="Gnirke A."/>
            <person name="Yurkov A.M."/>
            <person name="Nowrousian M."/>
            <person name="Sun S."/>
            <person name="Cuomo C.A."/>
            <person name="Heitman J."/>
        </authorList>
    </citation>
    <scope>NUCLEOTIDE SEQUENCE</scope>
    <source>
        <strain evidence="13">CBS 10118</strain>
    </source>
</reference>
<feature type="region of interest" description="Disordered" evidence="11">
    <location>
        <begin position="100"/>
        <end position="144"/>
    </location>
</feature>
<protein>
    <recommendedName>
        <fullName evidence="10">4-hydroxybenzoate polyprenyltransferase, mitochondrial</fullName>
        <shortName evidence="10">4-HB polyprenyltransferase</shortName>
        <ecNumber evidence="10">2.5.1.39</ecNumber>
    </recommendedName>
    <alternativeName>
        <fullName evidence="10">Para-hydroxybenzoate--polyprenyltransferase</fullName>
        <shortName evidence="10">PHB:PPT</shortName>
        <shortName evidence="10">PHB:polyprenyltransferase</shortName>
    </alternativeName>
</protein>
<comment type="subcellular location">
    <subcellularLocation>
        <location evidence="2 10">Mitochondrion inner membrane</location>
        <topology evidence="2 10">Multi-pass membrane protein</topology>
        <orientation evidence="2 10">Matrix side</orientation>
    </subcellularLocation>
</comment>
<keyword evidence="7 10" id="KW-0472">Membrane</keyword>
<feature type="transmembrane region" description="Helical" evidence="10">
    <location>
        <begin position="200"/>
        <end position="224"/>
    </location>
</feature>